<protein>
    <submittedName>
        <fullName evidence="3">Uncharacterized protein</fullName>
    </submittedName>
</protein>
<gene>
    <name evidence="3" type="ORF">DFR70_104412</name>
</gene>
<name>A0A318K2R8_9NOCA</name>
<sequence>MAQTIIRTVAITALTATVVAGPTVAIAGAAPHTAPDRSRLHSGPALSIGSDEICEEEGDLVERRDKSKSRGAGKAKSGSVKDAPSKRGAGGGGRGGSGGGKGSLTN</sequence>
<evidence type="ECO:0000256" key="2">
    <source>
        <dbReference type="SAM" id="SignalP"/>
    </source>
</evidence>
<feature type="region of interest" description="Disordered" evidence="1">
    <location>
        <begin position="30"/>
        <end position="106"/>
    </location>
</feature>
<evidence type="ECO:0000256" key="1">
    <source>
        <dbReference type="SAM" id="MobiDB-lite"/>
    </source>
</evidence>
<proteinExistence type="predicted"/>
<evidence type="ECO:0000313" key="3">
    <source>
        <dbReference type="EMBL" id="PXX65349.1"/>
    </source>
</evidence>
<evidence type="ECO:0000313" key="4">
    <source>
        <dbReference type="Proteomes" id="UP000247569"/>
    </source>
</evidence>
<feature type="compositionally biased region" description="Gly residues" evidence="1">
    <location>
        <begin position="88"/>
        <end position="106"/>
    </location>
</feature>
<keyword evidence="2" id="KW-0732">Signal</keyword>
<comment type="caution">
    <text evidence="3">The sequence shown here is derived from an EMBL/GenBank/DDBJ whole genome shotgun (WGS) entry which is preliminary data.</text>
</comment>
<dbReference type="AlphaFoldDB" id="A0A318K2R8"/>
<accession>A0A318K2R8</accession>
<keyword evidence="4" id="KW-1185">Reference proteome</keyword>
<feature type="signal peptide" evidence="2">
    <location>
        <begin position="1"/>
        <end position="27"/>
    </location>
</feature>
<reference evidence="3 4" key="1">
    <citation type="submission" date="2018-05" db="EMBL/GenBank/DDBJ databases">
        <title>Genomic Encyclopedia of Type Strains, Phase IV (KMG-IV): sequencing the most valuable type-strain genomes for metagenomic binning, comparative biology and taxonomic classification.</title>
        <authorList>
            <person name="Goeker M."/>
        </authorList>
    </citation>
    <scope>NUCLEOTIDE SEQUENCE [LARGE SCALE GENOMIC DNA]</scope>
    <source>
        <strain evidence="3 4">DSM 44704</strain>
    </source>
</reference>
<feature type="chain" id="PRO_5016359338" evidence="2">
    <location>
        <begin position="28"/>
        <end position="106"/>
    </location>
</feature>
<organism evidence="3 4">
    <name type="scientific">Nocardia tenerifensis</name>
    <dbReference type="NCBI Taxonomy" id="228006"/>
    <lineage>
        <taxon>Bacteria</taxon>
        <taxon>Bacillati</taxon>
        <taxon>Actinomycetota</taxon>
        <taxon>Actinomycetes</taxon>
        <taxon>Mycobacteriales</taxon>
        <taxon>Nocardiaceae</taxon>
        <taxon>Nocardia</taxon>
    </lineage>
</organism>
<dbReference type="EMBL" id="QJKF01000004">
    <property type="protein sequence ID" value="PXX65349.1"/>
    <property type="molecule type" value="Genomic_DNA"/>
</dbReference>
<dbReference type="Proteomes" id="UP000247569">
    <property type="component" value="Unassembled WGS sequence"/>
</dbReference>